<dbReference type="PANTHER" id="PTHR33428:SF14">
    <property type="entry name" value="CARBOXYLESTERASE TYPE B DOMAIN-CONTAINING PROTEIN"/>
    <property type="match status" value="1"/>
</dbReference>
<dbReference type="EMBL" id="WTYM01000025">
    <property type="protein sequence ID" value="MXO58437.1"/>
    <property type="molecule type" value="Genomic_DNA"/>
</dbReference>
<feature type="region of interest" description="Disordered" evidence="1">
    <location>
        <begin position="86"/>
        <end position="112"/>
    </location>
</feature>
<accession>A0A6I4STP9</accession>
<keyword evidence="3" id="KW-1185">Reference proteome</keyword>
<dbReference type="Proteomes" id="UP000433652">
    <property type="component" value="Unassembled WGS sequence"/>
</dbReference>
<dbReference type="AlphaFoldDB" id="A0A6I4STP9"/>
<sequence length="289" mass="30231">MMAEANKVPDTPGDGPYPAVMELDSGIPDHVVYRPADLTPFKGGKLAVFAWGNGGCADDGSSQRQHLAEIASYGYLVIAPGKWRSGPNAKVQPEPPRAPDAGQRLPPPATSADDVREGLDFALSENARNGSKYAGLIDKQAVAVGGFSCGGLQAIGLASDPGVTTVVVQNSGIFNDNRESIGGMTLPKSALEKFHTPVMYLLGGPTDIAYANGTDDVSRIGHVPVALVNLPFGHGGTYNKPMGGTAAGIVVDWLEWQLRGSKSAARSFLGANCRLCVNPEATVELKNFD</sequence>
<dbReference type="PANTHER" id="PTHR33428">
    <property type="entry name" value="CHLOROPHYLLASE-2, CHLOROPLASTIC"/>
    <property type="match status" value="1"/>
</dbReference>
<protein>
    <recommendedName>
        <fullName evidence="4">Alpha/beta hydrolase family protein</fullName>
    </recommendedName>
</protein>
<evidence type="ECO:0000313" key="3">
    <source>
        <dbReference type="Proteomes" id="UP000433652"/>
    </source>
</evidence>
<dbReference type="SUPFAM" id="SSF53474">
    <property type="entry name" value="alpha/beta-Hydrolases"/>
    <property type="match status" value="1"/>
</dbReference>
<name>A0A6I4STP9_9SPHN</name>
<gene>
    <name evidence="2" type="ORF">GRI89_02600</name>
</gene>
<evidence type="ECO:0000313" key="2">
    <source>
        <dbReference type="EMBL" id="MXO58437.1"/>
    </source>
</evidence>
<evidence type="ECO:0000256" key="1">
    <source>
        <dbReference type="SAM" id="MobiDB-lite"/>
    </source>
</evidence>
<dbReference type="InterPro" id="IPR029058">
    <property type="entry name" value="AB_hydrolase_fold"/>
</dbReference>
<dbReference type="OrthoDB" id="9812672at2"/>
<comment type="caution">
    <text evidence="2">The sequence shown here is derived from an EMBL/GenBank/DDBJ whole genome shotgun (WGS) entry which is preliminary data.</text>
</comment>
<reference evidence="2 3" key="1">
    <citation type="submission" date="2019-12" db="EMBL/GenBank/DDBJ databases">
        <title>Genomic-based taxomic classification of the family Erythrobacteraceae.</title>
        <authorList>
            <person name="Xu L."/>
        </authorList>
    </citation>
    <scope>NUCLEOTIDE SEQUENCE [LARGE SCALE GENOMIC DNA]</scope>
    <source>
        <strain evidence="2 3">MCCC 1K01500</strain>
    </source>
</reference>
<evidence type="ECO:0008006" key="4">
    <source>
        <dbReference type="Google" id="ProtNLM"/>
    </source>
</evidence>
<proteinExistence type="predicted"/>
<organism evidence="2 3">
    <name type="scientific">Croceibacterium salegens</name>
    <dbReference type="NCBI Taxonomy" id="1737568"/>
    <lineage>
        <taxon>Bacteria</taxon>
        <taxon>Pseudomonadati</taxon>
        <taxon>Pseudomonadota</taxon>
        <taxon>Alphaproteobacteria</taxon>
        <taxon>Sphingomonadales</taxon>
        <taxon>Erythrobacteraceae</taxon>
        <taxon>Croceibacterium</taxon>
    </lineage>
</organism>
<dbReference type="Gene3D" id="3.40.50.1820">
    <property type="entry name" value="alpha/beta hydrolase"/>
    <property type="match status" value="1"/>
</dbReference>